<organism evidence="2 3">
    <name type="scientific">Botrytis fragariae</name>
    <dbReference type="NCBI Taxonomy" id="1964551"/>
    <lineage>
        <taxon>Eukaryota</taxon>
        <taxon>Fungi</taxon>
        <taxon>Dikarya</taxon>
        <taxon>Ascomycota</taxon>
        <taxon>Pezizomycotina</taxon>
        <taxon>Leotiomycetes</taxon>
        <taxon>Helotiales</taxon>
        <taxon>Sclerotiniaceae</taxon>
        <taxon>Botrytis</taxon>
    </lineage>
</organism>
<dbReference type="PANTHER" id="PTHR38790">
    <property type="entry name" value="2EXR DOMAIN-CONTAINING PROTEIN-RELATED"/>
    <property type="match status" value="1"/>
</dbReference>
<keyword evidence="3" id="KW-1185">Reference proteome</keyword>
<dbReference type="Pfam" id="PF24864">
    <property type="entry name" value="DUF7730"/>
    <property type="match status" value="1"/>
</dbReference>
<name>A0A8H6EKR1_9HELO</name>
<sequence length="285" mass="33500">MRPPLAIVIISLNCYEFIKTTDFNPVHYYHIREENIRLREEKRIRDERLAIVGREWDKSREGRRATKGIPDELQGRDRQDRIVWEGGVNQQDGSSLCSLPREVRDIIWKEIMGGYLIHFIWLNAYRRFDIFRCKGVNGKCIGPACQEIKKGKGVKDHWGNVELLGHLLVCRKMYEEMLPLLYGKNYFQFIHISNRCRNVKVWAKDDIAYDAGKRKIGRRITLKPARLGTQDTTGLRKYAMHVGLKIQRQKPENKSWSVLNSRKSFQELDSISMYISRLRVYLGNS</sequence>
<proteinExistence type="predicted"/>
<evidence type="ECO:0000259" key="1">
    <source>
        <dbReference type="Pfam" id="PF24864"/>
    </source>
</evidence>
<dbReference type="InterPro" id="IPR056632">
    <property type="entry name" value="DUF7730"/>
</dbReference>
<reference evidence="2 3" key="1">
    <citation type="journal article" date="2020" name="Phytopathology">
        <title>A high-quality genome resource of Botrytis fragariae, a new and rapidly spreading fungal pathogen causing strawberry gray mold in the U.S.A.</title>
        <authorList>
            <person name="Wu Y."/>
            <person name="Saski C.A."/>
            <person name="Schnabel G."/>
            <person name="Xiao S."/>
            <person name="Hu M."/>
        </authorList>
    </citation>
    <scope>NUCLEOTIDE SEQUENCE [LARGE SCALE GENOMIC DNA]</scope>
    <source>
        <strain evidence="2 3">BVB16</strain>
    </source>
</reference>
<dbReference type="AlphaFoldDB" id="A0A8H6EKR1"/>
<gene>
    <name evidence="2" type="ORF">Bfra_002232</name>
</gene>
<dbReference type="RefSeq" id="XP_037194782.1">
    <property type="nucleotide sequence ID" value="XM_037332654.1"/>
</dbReference>
<accession>A0A8H6EKR1</accession>
<dbReference type="GeneID" id="59256346"/>
<evidence type="ECO:0000313" key="2">
    <source>
        <dbReference type="EMBL" id="KAF5875836.1"/>
    </source>
</evidence>
<feature type="domain" description="DUF7730" evidence="1">
    <location>
        <begin position="90"/>
        <end position="193"/>
    </location>
</feature>
<dbReference type="EMBL" id="JABFCT010000004">
    <property type="protein sequence ID" value="KAF5875836.1"/>
    <property type="molecule type" value="Genomic_DNA"/>
</dbReference>
<protein>
    <recommendedName>
        <fullName evidence="1">DUF7730 domain-containing protein</fullName>
    </recommendedName>
</protein>
<dbReference type="OrthoDB" id="4757095at2759"/>
<evidence type="ECO:0000313" key="3">
    <source>
        <dbReference type="Proteomes" id="UP000531561"/>
    </source>
</evidence>
<dbReference type="Proteomes" id="UP000531561">
    <property type="component" value="Unassembled WGS sequence"/>
</dbReference>
<comment type="caution">
    <text evidence="2">The sequence shown here is derived from an EMBL/GenBank/DDBJ whole genome shotgun (WGS) entry which is preliminary data.</text>
</comment>